<accession>A0ABN3R858</accession>
<dbReference type="Proteomes" id="UP001501666">
    <property type="component" value="Unassembled WGS sequence"/>
</dbReference>
<evidence type="ECO:0000313" key="3">
    <source>
        <dbReference type="Proteomes" id="UP001501666"/>
    </source>
</evidence>
<protein>
    <submittedName>
        <fullName evidence="2">Uncharacterized protein</fullName>
    </submittedName>
</protein>
<evidence type="ECO:0000313" key="2">
    <source>
        <dbReference type="EMBL" id="GAA2646157.1"/>
    </source>
</evidence>
<keyword evidence="3" id="KW-1185">Reference proteome</keyword>
<dbReference type="EMBL" id="BAAATE010000002">
    <property type="protein sequence ID" value="GAA2646157.1"/>
    <property type="molecule type" value="Genomic_DNA"/>
</dbReference>
<evidence type="ECO:0000256" key="1">
    <source>
        <dbReference type="SAM" id="MobiDB-lite"/>
    </source>
</evidence>
<reference evidence="2 3" key="1">
    <citation type="journal article" date="2019" name="Int. J. Syst. Evol. Microbiol.">
        <title>The Global Catalogue of Microorganisms (GCM) 10K type strain sequencing project: providing services to taxonomists for standard genome sequencing and annotation.</title>
        <authorList>
            <consortium name="The Broad Institute Genomics Platform"/>
            <consortium name="The Broad Institute Genome Sequencing Center for Infectious Disease"/>
            <person name="Wu L."/>
            <person name="Ma J."/>
        </authorList>
    </citation>
    <scope>NUCLEOTIDE SEQUENCE [LARGE SCALE GENOMIC DNA]</scope>
    <source>
        <strain evidence="2 3">JCM 6835</strain>
    </source>
</reference>
<name>A0ABN3R858_9ACTN</name>
<feature type="region of interest" description="Disordered" evidence="1">
    <location>
        <begin position="17"/>
        <end position="57"/>
    </location>
</feature>
<comment type="caution">
    <text evidence="2">The sequence shown here is derived from an EMBL/GenBank/DDBJ whole genome shotgun (WGS) entry which is preliminary data.</text>
</comment>
<gene>
    <name evidence="2" type="ORF">GCM10010412_008610</name>
</gene>
<organism evidence="2 3">
    <name type="scientific">Nonomuraea recticatena</name>
    <dbReference type="NCBI Taxonomy" id="46178"/>
    <lineage>
        <taxon>Bacteria</taxon>
        <taxon>Bacillati</taxon>
        <taxon>Actinomycetota</taxon>
        <taxon>Actinomycetes</taxon>
        <taxon>Streptosporangiales</taxon>
        <taxon>Streptosporangiaceae</taxon>
        <taxon>Nonomuraea</taxon>
    </lineage>
</organism>
<sequence>MPQGGRDLLRIHIYEPAARLPSGEGQGPRRHTWSAPRARDAAQPPQAAKTNVSFSIE</sequence>
<proteinExistence type="predicted"/>